<reference evidence="2" key="2">
    <citation type="submission" date="2023-06" db="EMBL/GenBank/DDBJ databases">
        <authorList>
            <consortium name="Lawrence Berkeley National Laboratory"/>
            <person name="Haridas S."/>
            <person name="Hensen N."/>
            <person name="Bonometti L."/>
            <person name="Westerberg I."/>
            <person name="Brannstrom I.O."/>
            <person name="Guillou S."/>
            <person name="Cros-Aarteil S."/>
            <person name="Calhoun S."/>
            <person name="Kuo A."/>
            <person name="Mondo S."/>
            <person name="Pangilinan J."/>
            <person name="Riley R."/>
            <person name="Labutti K."/>
            <person name="Andreopoulos B."/>
            <person name="Lipzen A."/>
            <person name="Chen C."/>
            <person name="Yanf M."/>
            <person name="Daum C."/>
            <person name="Ng V."/>
            <person name="Clum A."/>
            <person name="Steindorff A."/>
            <person name="Ohm R."/>
            <person name="Martin F."/>
            <person name="Silar P."/>
            <person name="Natvig D."/>
            <person name="Lalanne C."/>
            <person name="Gautier V."/>
            <person name="Ament-Velasquez S.L."/>
            <person name="Kruys A."/>
            <person name="Hutchinson M.I."/>
            <person name="Powell A.J."/>
            <person name="Barry K."/>
            <person name="Miller A.N."/>
            <person name="Grigoriev I.V."/>
            <person name="Debuchy R."/>
            <person name="Gladieux P."/>
            <person name="Thoren M.H."/>
            <person name="Johannesson H."/>
        </authorList>
    </citation>
    <scope>NUCLEOTIDE SEQUENCE</scope>
    <source>
        <strain evidence="2">SMH4131-1</strain>
    </source>
</reference>
<protein>
    <submittedName>
        <fullName evidence="2">Uncharacterized protein</fullName>
    </submittedName>
</protein>
<feature type="coiled-coil region" evidence="1">
    <location>
        <begin position="84"/>
        <end position="143"/>
    </location>
</feature>
<dbReference type="AlphaFoldDB" id="A0AAE0I8V8"/>
<evidence type="ECO:0000256" key="1">
    <source>
        <dbReference type="SAM" id="Coils"/>
    </source>
</evidence>
<keyword evidence="1" id="KW-0175">Coiled coil</keyword>
<evidence type="ECO:0000313" key="3">
    <source>
        <dbReference type="Proteomes" id="UP001286456"/>
    </source>
</evidence>
<name>A0AAE0I8V8_9PEZI</name>
<evidence type="ECO:0000313" key="2">
    <source>
        <dbReference type="EMBL" id="KAK3320444.1"/>
    </source>
</evidence>
<reference evidence="2" key="1">
    <citation type="journal article" date="2023" name="Mol. Phylogenet. Evol.">
        <title>Genome-scale phylogeny and comparative genomics of the fungal order Sordariales.</title>
        <authorList>
            <person name="Hensen N."/>
            <person name="Bonometti L."/>
            <person name="Westerberg I."/>
            <person name="Brannstrom I.O."/>
            <person name="Guillou S."/>
            <person name="Cros-Aarteil S."/>
            <person name="Calhoun S."/>
            <person name="Haridas S."/>
            <person name="Kuo A."/>
            <person name="Mondo S."/>
            <person name="Pangilinan J."/>
            <person name="Riley R."/>
            <person name="LaButti K."/>
            <person name="Andreopoulos B."/>
            <person name="Lipzen A."/>
            <person name="Chen C."/>
            <person name="Yan M."/>
            <person name="Daum C."/>
            <person name="Ng V."/>
            <person name="Clum A."/>
            <person name="Steindorff A."/>
            <person name="Ohm R.A."/>
            <person name="Martin F."/>
            <person name="Silar P."/>
            <person name="Natvig D.O."/>
            <person name="Lalanne C."/>
            <person name="Gautier V."/>
            <person name="Ament-Velasquez S.L."/>
            <person name="Kruys A."/>
            <person name="Hutchinson M.I."/>
            <person name="Powell A.J."/>
            <person name="Barry K."/>
            <person name="Miller A.N."/>
            <person name="Grigoriev I.V."/>
            <person name="Debuchy R."/>
            <person name="Gladieux P."/>
            <person name="Hiltunen Thoren M."/>
            <person name="Johannesson H."/>
        </authorList>
    </citation>
    <scope>NUCLEOTIDE SEQUENCE</scope>
    <source>
        <strain evidence="2">SMH4131-1</strain>
    </source>
</reference>
<organism evidence="2 3">
    <name type="scientific">Cercophora scortea</name>
    <dbReference type="NCBI Taxonomy" id="314031"/>
    <lineage>
        <taxon>Eukaryota</taxon>
        <taxon>Fungi</taxon>
        <taxon>Dikarya</taxon>
        <taxon>Ascomycota</taxon>
        <taxon>Pezizomycotina</taxon>
        <taxon>Sordariomycetes</taxon>
        <taxon>Sordariomycetidae</taxon>
        <taxon>Sordariales</taxon>
        <taxon>Lasiosphaeriaceae</taxon>
        <taxon>Cercophora</taxon>
    </lineage>
</organism>
<dbReference type="EMBL" id="JAUEPO010000005">
    <property type="protein sequence ID" value="KAK3320444.1"/>
    <property type="molecule type" value="Genomic_DNA"/>
</dbReference>
<comment type="caution">
    <text evidence="2">The sequence shown here is derived from an EMBL/GenBank/DDBJ whole genome shotgun (WGS) entry which is preliminary data.</text>
</comment>
<accession>A0AAE0I8V8</accession>
<gene>
    <name evidence="2" type="ORF">B0T19DRAFT_403096</name>
</gene>
<keyword evidence="3" id="KW-1185">Reference proteome</keyword>
<dbReference type="Proteomes" id="UP001286456">
    <property type="component" value="Unassembled WGS sequence"/>
</dbReference>
<feature type="coiled-coil region" evidence="1">
    <location>
        <begin position="313"/>
        <end position="424"/>
    </location>
</feature>
<proteinExistence type="predicted"/>
<sequence>MADNHTLADRELESFRYLFHRFLDEITASDSLSQTDRTLFIMSIVNEAISALRLGGVALKASLIEDHDGNAEWRQATVNHDDLKAQHNAETKALSTRVDDLKAKLASTRAQLAEAENNLNAEREAHEKQKEKLSQQCHDLQEKSQVSQKHCEAVKLQIKGLLTRNHGFEEMLKAKDYELNKAMKSLQFMDKKVKDALTVTEQIQRDSVSRETLASLEAEMAKLKTEHKQALQDCRSAHATELSEGKQTVFRDMIGQVRKLGNDISEKEMEVVHLNALVGGVEKEHAELQRTHKNLLTETQSLRGEKEALAVDRAALDAANKDATGKIERLKQQVERQKKELEAVRNRETQFMCRLRHTEGQLGSLRRQLAQAQEMCAEKHKQNQILNQELLWNEKEILTLSDLVASLGRDIQSHEAAMVAAEKEQEEREWDIVTEAEESNDIHPVFEI</sequence>